<evidence type="ECO:0000256" key="5">
    <source>
        <dbReference type="ARBA" id="ARBA00022519"/>
    </source>
</evidence>
<dbReference type="EMBL" id="AONH01000020">
    <property type="protein sequence ID" value="KGM86245.1"/>
    <property type="molecule type" value="Genomic_DNA"/>
</dbReference>
<evidence type="ECO:0000256" key="10">
    <source>
        <dbReference type="ARBA" id="ARBA00030775"/>
    </source>
</evidence>
<name>A0A0A0HGH5_9RHOB</name>
<dbReference type="InterPro" id="IPR002416">
    <property type="entry name" value="T2SS_protein-GspH"/>
</dbReference>
<comment type="similarity">
    <text evidence="9">Belongs to the GSP H family.</text>
</comment>
<evidence type="ECO:0000313" key="14">
    <source>
        <dbReference type="Proteomes" id="UP000030021"/>
    </source>
</evidence>
<evidence type="ECO:0000259" key="12">
    <source>
        <dbReference type="Pfam" id="PF12019"/>
    </source>
</evidence>
<dbReference type="HOGENOM" id="CLU_125878_0_0_5"/>
<evidence type="ECO:0000256" key="9">
    <source>
        <dbReference type="ARBA" id="ARBA00025772"/>
    </source>
</evidence>
<proteinExistence type="inferred from homology"/>
<dbReference type="Pfam" id="PF12019">
    <property type="entry name" value="GspH"/>
    <property type="match status" value="1"/>
</dbReference>
<accession>A0A0A0HGH5</accession>
<gene>
    <name evidence="13" type="ORF">rosmuc_03808</name>
</gene>
<keyword evidence="7 11" id="KW-1133">Transmembrane helix</keyword>
<evidence type="ECO:0000313" key="13">
    <source>
        <dbReference type="EMBL" id="KGM86245.1"/>
    </source>
</evidence>
<dbReference type="PROSITE" id="PS00409">
    <property type="entry name" value="PROKAR_NTER_METHYL"/>
    <property type="match status" value="1"/>
</dbReference>
<comment type="subcellular location">
    <subcellularLocation>
        <location evidence="1">Cell inner membrane</location>
        <topology evidence="1">Single-pass membrane protein</topology>
    </subcellularLocation>
</comment>
<organism evidence="13 14">
    <name type="scientific">Roseovarius mucosus DSM 17069</name>
    <dbReference type="NCBI Taxonomy" id="1288298"/>
    <lineage>
        <taxon>Bacteria</taxon>
        <taxon>Pseudomonadati</taxon>
        <taxon>Pseudomonadota</taxon>
        <taxon>Alphaproteobacteria</taxon>
        <taxon>Rhodobacterales</taxon>
        <taxon>Roseobacteraceae</taxon>
        <taxon>Roseovarius</taxon>
    </lineage>
</organism>
<keyword evidence="5" id="KW-0997">Cell inner membrane</keyword>
<dbReference type="NCBIfam" id="TIGR02532">
    <property type="entry name" value="IV_pilin_GFxxxE"/>
    <property type="match status" value="1"/>
</dbReference>
<dbReference type="PRINTS" id="PR00885">
    <property type="entry name" value="BCTERIALGSPH"/>
</dbReference>
<feature type="transmembrane region" description="Helical" evidence="11">
    <location>
        <begin position="12"/>
        <end position="33"/>
    </location>
</feature>
<dbReference type="Proteomes" id="UP000030021">
    <property type="component" value="Unassembled WGS sequence"/>
</dbReference>
<dbReference type="InterPro" id="IPR045584">
    <property type="entry name" value="Pilin-like"/>
</dbReference>
<dbReference type="Pfam" id="PF07963">
    <property type="entry name" value="N_methyl"/>
    <property type="match status" value="1"/>
</dbReference>
<keyword evidence="6 11" id="KW-0812">Transmembrane</keyword>
<comment type="caution">
    <text evidence="13">The sequence shown here is derived from an EMBL/GenBank/DDBJ whole genome shotgun (WGS) entry which is preliminary data.</text>
</comment>
<dbReference type="GO" id="GO:0005886">
    <property type="term" value="C:plasma membrane"/>
    <property type="evidence" value="ECO:0007669"/>
    <property type="project" value="UniProtKB-SubCell"/>
</dbReference>
<keyword evidence="3" id="KW-1003">Cell membrane</keyword>
<dbReference type="Gene3D" id="3.55.40.10">
    <property type="entry name" value="minor pseudopilin epsh domain"/>
    <property type="match status" value="1"/>
</dbReference>
<evidence type="ECO:0000256" key="3">
    <source>
        <dbReference type="ARBA" id="ARBA00022475"/>
    </source>
</evidence>
<dbReference type="InterPro" id="IPR012902">
    <property type="entry name" value="N_methyl_site"/>
</dbReference>
<evidence type="ECO:0000256" key="1">
    <source>
        <dbReference type="ARBA" id="ARBA00004377"/>
    </source>
</evidence>
<evidence type="ECO:0000256" key="2">
    <source>
        <dbReference type="ARBA" id="ARBA00021549"/>
    </source>
</evidence>
<dbReference type="GO" id="GO:0015627">
    <property type="term" value="C:type II protein secretion system complex"/>
    <property type="evidence" value="ECO:0007669"/>
    <property type="project" value="InterPro"/>
</dbReference>
<dbReference type="SUPFAM" id="SSF54523">
    <property type="entry name" value="Pili subunits"/>
    <property type="match status" value="1"/>
</dbReference>
<dbReference type="AlphaFoldDB" id="A0A0A0HGH5"/>
<dbReference type="RefSeq" id="WP_075571751.1">
    <property type="nucleotide sequence ID" value="NZ_KN293984.1"/>
</dbReference>
<evidence type="ECO:0000256" key="4">
    <source>
        <dbReference type="ARBA" id="ARBA00022481"/>
    </source>
</evidence>
<keyword evidence="4" id="KW-0488">Methylation</keyword>
<evidence type="ECO:0000256" key="8">
    <source>
        <dbReference type="ARBA" id="ARBA00023136"/>
    </source>
</evidence>
<feature type="domain" description="General secretion pathway GspH" evidence="12">
    <location>
        <begin position="47"/>
        <end position="145"/>
    </location>
</feature>
<dbReference type="OrthoDB" id="7724270at2"/>
<protein>
    <recommendedName>
        <fullName evidence="2">Type II secretion system protein H</fullName>
    </recommendedName>
    <alternativeName>
        <fullName evidence="10">General secretion pathway protein H</fullName>
    </alternativeName>
</protein>
<dbReference type="GO" id="GO:0015628">
    <property type="term" value="P:protein secretion by the type II secretion system"/>
    <property type="evidence" value="ECO:0007669"/>
    <property type="project" value="InterPro"/>
</dbReference>
<evidence type="ECO:0000256" key="6">
    <source>
        <dbReference type="ARBA" id="ARBA00022692"/>
    </source>
</evidence>
<keyword evidence="8 11" id="KW-0472">Membrane</keyword>
<evidence type="ECO:0000256" key="11">
    <source>
        <dbReference type="SAM" id="Phobius"/>
    </source>
</evidence>
<dbReference type="InterPro" id="IPR022346">
    <property type="entry name" value="T2SS_GspH"/>
</dbReference>
<reference evidence="13 14" key="1">
    <citation type="submission" date="2013-01" db="EMBL/GenBank/DDBJ databases">
        <authorList>
            <person name="Fiebig A."/>
            <person name="Goeker M."/>
            <person name="Klenk H.-P.P."/>
        </authorList>
    </citation>
    <scope>NUCLEOTIDE SEQUENCE [LARGE SCALE GENOMIC DNA]</scope>
    <source>
        <strain evidence="13 14">DSM 17069</strain>
    </source>
</reference>
<dbReference type="PATRIC" id="fig|1288298.3.peg.3816"/>
<evidence type="ECO:0000256" key="7">
    <source>
        <dbReference type="ARBA" id="ARBA00022989"/>
    </source>
</evidence>
<sequence length="162" mass="17435">MGRITTDPEAGFTLLEMVVVVAVIAVLSVTATFSITDRSRGEGDVIRFAAAYDRLRDAAILSATPQGIILVPGGWQVLVPPAPGATEDGWQLLGREQKFRGEARFEGPEGALLPRELPRAPRPDITFLPDGQVSRFEVTFIGNDTLNRCRSAGLLGLECEAT</sequence>
<dbReference type="eggNOG" id="COG2165">
    <property type="taxonomic scope" value="Bacteria"/>
</dbReference>